<reference evidence="1" key="1">
    <citation type="submission" date="2014-11" db="EMBL/GenBank/DDBJ databases">
        <authorList>
            <person name="Amaro Gonzalez C."/>
        </authorList>
    </citation>
    <scope>NUCLEOTIDE SEQUENCE</scope>
</reference>
<name>A0A0E9UCK9_ANGAN</name>
<protein>
    <submittedName>
        <fullName evidence="1">Uncharacterized protein</fullName>
    </submittedName>
</protein>
<dbReference type="AlphaFoldDB" id="A0A0E9UCK9"/>
<organism evidence="1">
    <name type="scientific">Anguilla anguilla</name>
    <name type="common">European freshwater eel</name>
    <name type="synonym">Muraena anguilla</name>
    <dbReference type="NCBI Taxonomy" id="7936"/>
    <lineage>
        <taxon>Eukaryota</taxon>
        <taxon>Metazoa</taxon>
        <taxon>Chordata</taxon>
        <taxon>Craniata</taxon>
        <taxon>Vertebrata</taxon>
        <taxon>Euteleostomi</taxon>
        <taxon>Actinopterygii</taxon>
        <taxon>Neopterygii</taxon>
        <taxon>Teleostei</taxon>
        <taxon>Anguilliformes</taxon>
        <taxon>Anguillidae</taxon>
        <taxon>Anguilla</taxon>
    </lineage>
</organism>
<evidence type="ECO:0000313" key="1">
    <source>
        <dbReference type="EMBL" id="JAH62945.1"/>
    </source>
</evidence>
<accession>A0A0E9UCK9</accession>
<sequence length="34" mass="3836">MDCGRYEALMSLGCDCWPDCKTIGEMKNAIYCTI</sequence>
<dbReference type="EMBL" id="GBXM01045632">
    <property type="protein sequence ID" value="JAH62945.1"/>
    <property type="molecule type" value="Transcribed_RNA"/>
</dbReference>
<proteinExistence type="predicted"/>
<reference evidence="1" key="2">
    <citation type="journal article" date="2015" name="Fish Shellfish Immunol.">
        <title>Early steps in the European eel (Anguilla anguilla)-Vibrio vulnificus interaction in the gills: Role of the RtxA13 toxin.</title>
        <authorList>
            <person name="Callol A."/>
            <person name="Pajuelo D."/>
            <person name="Ebbesson L."/>
            <person name="Teles M."/>
            <person name="MacKenzie S."/>
            <person name="Amaro C."/>
        </authorList>
    </citation>
    <scope>NUCLEOTIDE SEQUENCE</scope>
</reference>